<feature type="region of interest" description="Disordered" evidence="1">
    <location>
        <begin position="107"/>
        <end position="145"/>
    </location>
</feature>
<dbReference type="OrthoDB" id="2261218at2759"/>
<organism evidence="3 4">
    <name type="scientific">Linnemannia gamsii</name>
    <dbReference type="NCBI Taxonomy" id="64522"/>
    <lineage>
        <taxon>Eukaryota</taxon>
        <taxon>Fungi</taxon>
        <taxon>Fungi incertae sedis</taxon>
        <taxon>Mucoromycota</taxon>
        <taxon>Mortierellomycotina</taxon>
        <taxon>Mortierellomycetes</taxon>
        <taxon>Mortierellales</taxon>
        <taxon>Mortierellaceae</taxon>
        <taxon>Linnemannia</taxon>
    </lineage>
</organism>
<feature type="domain" description="PH" evidence="2">
    <location>
        <begin position="389"/>
        <end position="507"/>
    </location>
</feature>
<dbReference type="SMART" id="SM00233">
    <property type="entry name" value="PH"/>
    <property type="match status" value="1"/>
</dbReference>
<dbReference type="InterPro" id="IPR011993">
    <property type="entry name" value="PH-like_dom_sf"/>
</dbReference>
<evidence type="ECO:0000259" key="2">
    <source>
        <dbReference type="PROSITE" id="PS50003"/>
    </source>
</evidence>
<evidence type="ECO:0000256" key="1">
    <source>
        <dbReference type="SAM" id="MobiDB-lite"/>
    </source>
</evidence>
<feature type="compositionally biased region" description="Low complexity" evidence="1">
    <location>
        <begin position="114"/>
        <end position="133"/>
    </location>
</feature>
<evidence type="ECO:0000313" key="3">
    <source>
        <dbReference type="EMBL" id="KAG0312782.1"/>
    </source>
</evidence>
<feature type="compositionally biased region" description="Polar residues" evidence="1">
    <location>
        <begin position="533"/>
        <end position="545"/>
    </location>
</feature>
<dbReference type="Gene3D" id="2.30.29.30">
    <property type="entry name" value="Pleckstrin-homology domain (PH domain)/Phosphotyrosine-binding domain (PTB)"/>
    <property type="match status" value="1"/>
</dbReference>
<dbReference type="AlphaFoldDB" id="A0A9P6R987"/>
<reference evidence="3" key="1">
    <citation type="journal article" date="2020" name="Fungal Divers.">
        <title>Resolving the Mortierellaceae phylogeny through synthesis of multi-gene phylogenetics and phylogenomics.</title>
        <authorList>
            <person name="Vandepol N."/>
            <person name="Liber J."/>
            <person name="Desiro A."/>
            <person name="Na H."/>
            <person name="Kennedy M."/>
            <person name="Barry K."/>
            <person name="Grigoriev I.V."/>
            <person name="Miller A.N."/>
            <person name="O'Donnell K."/>
            <person name="Stajich J.E."/>
            <person name="Bonito G."/>
        </authorList>
    </citation>
    <scope>NUCLEOTIDE SEQUENCE</scope>
    <source>
        <strain evidence="3">NVP60</strain>
    </source>
</reference>
<dbReference type="EMBL" id="JAAAIN010000582">
    <property type="protein sequence ID" value="KAG0312782.1"/>
    <property type="molecule type" value="Genomic_DNA"/>
</dbReference>
<dbReference type="Proteomes" id="UP000823405">
    <property type="component" value="Unassembled WGS sequence"/>
</dbReference>
<dbReference type="PROSITE" id="PS50003">
    <property type="entry name" value="PH_DOMAIN"/>
    <property type="match status" value="1"/>
</dbReference>
<feature type="region of interest" description="Disordered" evidence="1">
    <location>
        <begin position="533"/>
        <end position="557"/>
    </location>
</feature>
<sequence>MQNDALRKLTDVFSYPGSFLSKAKKIKKSTTSVSLVHPDKFSISPTSDTRGGSLPIPEVAKSARTTDAENKQCLSVHTATTTTSTTGKVHTPTVTLSTLSAGSVLKSPLKSPFHHTTTGNNSNTHSNSNGSSTKGASPISPGASKIFTKEEPPIVHYPVAVSSLDQFSPQRRVWLQNCLSPSGIASTMGDGVGPAGAGAVTATLNNNVLKTGSAWDTVENHRHHHQVVKPAVAHNNPNEAIGLLFTKLMQVTNKATSKLCDVEWSLRIGNVERTSYPARSFKDNPGNTATMNEVFLFDVNEPFQLEMSVTGNPVPTKFGTMAGFSNTQTVQLGHLDLNFCLEPMERSVRTYKLHRPAGDDKGKTDCEVVIMVGLHVLEEPVEDRSWETEALYQGFLTVMARGGRVASWKRYWAVLEGRALKLYDAEYQLKRDVIAVIPLAHVSRVQLPDYEKVDVGANGFSMVVSPQGVDLKSLTIDPSELDYCIYAFTDSSHFHEVWLAHLEETIEQYQENMVKRREMAVTRMNRRALQSLSRHSFETTGSSVPATPLGDLLEEGGDVREEESIDVKFVW</sequence>
<dbReference type="SUPFAM" id="SSF50729">
    <property type="entry name" value="PH domain-like"/>
    <property type="match status" value="1"/>
</dbReference>
<evidence type="ECO:0000313" key="4">
    <source>
        <dbReference type="Proteomes" id="UP000823405"/>
    </source>
</evidence>
<proteinExistence type="predicted"/>
<keyword evidence="4" id="KW-1185">Reference proteome</keyword>
<accession>A0A9P6R987</accession>
<comment type="caution">
    <text evidence="3">The sequence shown here is derived from an EMBL/GenBank/DDBJ whole genome shotgun (WGS) entry which is preliminary data.</text>
</comment>
<name>A0A9P6R987_9FUNG</name>
<dbReference type="InterPro" id="IPR001849">
    <property type="entry name" value="PH_domain"/>
</dbReference>
<protein>
    <recommendedName>
        <fullName evidence="2">PH domain-containing protein</fullName>
    </recommendedName>
</protein>
<gene>
    <name evidence="3" type="ORF">BGZ97_010855</name>
</gene>